<feature type="compositionally biased region" description="Polar residues" evidence="10">
    <location>
        <begin position="8"/>
        <end position="26"/>
    </location>
</feature>
<dbReference type="PANTHER" id="PTHR14527:SF2">
    <property type="entry name" value="PROTEIN MIS12 HOMOLOG"/>
    <property type="match status" value="1"/>
</dbReference>
<proteinExistence type="inferred from homology"/>
<gene>
    <name evidence="11" type="ORF">DB88DRAFT_512508</name>
</gene>
<keyword evidence="6" id="KW-0995">Kinetochore</keyword>
<dbReference type="EMBL" id="JAODAN010000009">
    <property type="protein sequence ID" value="KAK1922069.1"/>
    <property type="molecule type" value="Genomic_DNA"/>
</dbReference>
<dbReference type="GO" id="GO:0005634">
    <property type="term" value="C:nucleus"/>
    <property type="evidence" value="ECO:0007669"/>
    <property type="project" value="InterPro"/>
</dbReference>
<dbReference type="GO" id="GO:0051301">
    <property type="term" value="P:cell division"/>
    <property type="evidence" value="ECO:0007669"/>
    <property type="project" value="UniProtKB-KW"/>
</dbReference>
<evidence type="ECO:0000256" key="4">
    <source>
        <dbReference type="ARBA" id="ARBA00022618"/>
    </source>
</evidence>
<keyword evidence="3" id="KW-0158">Chromosome</keyword>
<accession>A0AAD9CU42</accession>
<dbReference type="AlphaFoldDB" id="A0AAD9CU42"/>
<evidence type="ECO:0000256" key="6">
    <source>
        <dbReference type="ARBA" id="ARBA00022838"/>
    </source>
</evidence>
<evidence type="ECO:0000256" key="2">
    <source>
        <dbReference type="ARBA" id="ARBA00008643"/>
    </source>
</evidence>
<reference evidence="11" key="1">
    <citation type="submission" date="2023-02" db="EMBL/GenBank/DDBJ databases">
        <title>Identification and recombinant expression of a fungal hydrolase from Papiliotrema laurentii that hydrolyzes apple cutin and clears colloidal polyester polyurethane.</title>
        <authorList>
            <consortium name="DOE Joint Genome Institute"/>
            <person name="Roman V.A."/>
            <person name="Bojanowski C."/>
            <person name="Crable B.R."/>
            <person name="Wagner D.N."/>
            <person name="Hung C.S."/>
            <person name="Nadeau L.J."/>
            <person name="Schratz L."/>
            <person name="Haridas S."/>
            <person name="Pangilinan J."/>
            <person name="Lipzen A."/>
            <person name="Na H."/>
            <person name="Yan M."/>
            <person name="Ng V."/>
            <person name="Grigoriev I.V."/>
            <person name="Spatafora J.W."/>
            <person name="Barlow D."/>
            <person name="Biffinger J."/>
            <person name="Kelley-Loughnane N."/>
            <person name="Varaljay V.A."/>
            <person name="Crookes-Goodson W.J."/>
        </authorList>
    </citation>
    <scope>NUCLEOTIDE SEQUENCE</scope>
    <source>
        <strain evidence="11">5307AH</strain>
    </source>
</reference>
<evidence type="ECO:0000313" key="11">
    <source>
        <dbReference type="EMBL" id="KAK1922069.1"/>
    </source>
</evidence>
<keyword evidence="4" id="KW-0132">Cell division</keyword>
<comment type="similarity">
    <text evidence="2">Belongs to the mis12 family.</text>
</comment>
<keyword evidence="5" id="KW-0498">Mitosis</keyword>
<evidence type="ECO:0000313" key="12">
    <source>
        <dbReference type="Proteomes" id="UP001182556"/>
    </source>
</evidence>
<dbReference type="GO" id="GO:0051382">
    <property type="term" value="P:kinetochore assembly"/>
    <property type="evidence" value="ECO:0007669"/>
    <property type="project" value="TreeGrafter"/>
</dbReference>
<feature type="region of interest" description="Disordered" evidence="10">
    <location>
        <begin position="1"/>
        <end position="43"/>
    </location>
</feature>
<name>A0AAD9CU42_PAPLA</name>
<dbReference type="PANTHER" id="PTHR14527">
    <property type="entry name" value="PROTEIN MIS12 HOMOLOG"/>
    <property type="match status" value="1"/>
</dbReference>
<comment type="subcellular location">
    <subcellularLocation>
        <location evidence="1">Chromosome</location>
        <location evidence="1">Centromere</location>
        <location evidence="1">Kinetochore</location>
    </subcellularLocation>
</comment>
<keyword evidence="9" id="KW-0137">Centromere</keyword>
<sequence length="281" mass="30840">MAPRKSTARNATPSHASSIATSSKVTLDSLPPPDVPVSITPDYTPSPRPRVYLDETEKERLVYELVGFYPRKGLYAAESLLESRVDKECDKFTAWMLRNPFDFKGDKEYVLPWHAGLDFARGEFVTNLPEGQATLESRLEDLRTQTERARLVSQRLAHAEEAIDRRLEIAKQRKAEVGFVKEVLAASGLSPLDHKAGLIVQNMTQLHSQLSTLEPPTPSATQPAQPDAKAWEMGRRAYLTWAVNKVASAGGSGEEVLEGVERDMRAAGGSEGVEAIGRAAG</sequence>
<evidence type="ECO:0000256" key="5">
    <source>
        <dbReference type="ARBA" id="ARBA00022776"/>
    </source>
</evidence>
<evidence type="ECO:0000256" key="7">
    <source>
        <dbReference type="ARBA" id="ARBA00023054"/>
    </source>
</evidence>
<evidence type="ECO:0000256" key="3">
    <source>
        <dbReference type="ARBA" id="ARBA00022454"/>
    </source>
</evidence>
<evidence type="ECO:0000256" key="8">
    <source>
        <dbReference type="ARBA" id="ARBA00023306"/>
    </source>
</evidence>
<dbReference type="Proteomes" id="UP001182556">
    <property type="component" value="Unassembled WGS sequence"/>
</dbReference>
<dbReference type="InterPro" id="IPR008685">
    <property type="entry name" value="Centromere_Mis12"/>
</dbReference>
<organism evidence="11 12">
    <name type="scientific">Papiliotrema laurentii</name>
    <name type="common">Cryptococcus laurentii</name>
    <dbReference type="NCBI Taxonomy" id="5418"/>
    <lineage>
        <taxon>Eukaryota</taxon>
        <taxon>Fungi</taxon>
        <taxon>Dikarya</taxon>
        <taxon>Basidiomycota</taxon>
        <taxon>Agaricomycotina</taxon>
        <taxon>Tremellomycetes</taxon>
        <taxon>Tremellales</taxon>
        <taxon>Rhynchogastremaceae</taxon>
        <taxon>Papiliotrema</taxon>
    </lineage>
</organism>
<evidence type="ECO:0000256" key="10">
    <source>
        <dbReference type="SAM" id="MobiDB-lite"/>
    </source>
</evidence>
<dbReference type="GO" id="GO:0000444">
    <property type="term" value="C:MIS12/MIND type complex"/>
    <property type="evidence" value="ECO:0007669"/>
    <property type="project" value="TreeGrafter"/>
</dbReference>
<keyword evidence="7" id="KW-0175">Coiled coil</keyword>
<evidence type="ECO:0000256" key="1">
    <source>
        <dbReference type="ARBA" id="ARBA00004629"/>
    </source>
</evidence>
<dbReference type="Pfam" id="PF05859">
    <property type="entry name" value="Mis12"/>
    <property type="match status" value="1"/>
</dbReference>
<comment type="caution">
    <text evidence="11">The sequence shown here is derived from an EMBL/GenBank/DDBJ whole genome shotgun (WGS) entry which is preliminary data.</text>
</comment>
<protein>
    <submittedName>
        <fullName evidence="11">Uncharacterized protein</fullName>
    </submittedName>
</protein>
<dbReference type="GO" id="GO:0000070">
    <property type="term" value="P:mitotic sister chromatid segregation"/>
    <property type="evidence" value="ECO:0007669"/>
    <property type="project" value="TreeGrafter"/>
</dbReference>
<evidence type="ECO:0000256" key="9">
    <source>
        <dbReference type="ARBA" id="ARBA00023328"/>
    </source>
</evidence>
<keyword evidence="12" id="KW-1185">Reference proteome</keyword>
<keyword evidence="8" id="KW-0131">Cell cycle</keyword>